<protein>
    <submittedName>
        <fullName evidence="2">Uncharacterized protein</fullName>
    </submittedName>
</protein>
<feature type="compositionally biased region" description="Basic residues" evidence="1">
    <location>
        <begin position="1"/>
        <end position="17"/>
    </location>
</feature>
<feature type="region of interest" description="Disordered" evidence="1">
    <location>
        <begin position="1"/>
        <end position="22"/>
    </location>
</feature>
<reference evidence="2 3" key="1">
    <citation type="submission" date="2022-01" db="EMBL/GenBank/DDBJ databases">
        <title>A chromosomal length assembly of Cordylochernes scorpioides.</title>
        <authorList>
            <person name="Zeh D."/>
            <person name="Zeh J."/>
        </authorList>
    </citation>
    <scope>NUCLEOTIDE SEQUENCE [LARGE SCALE GENOMIC DNA]</scope>
    <source>
        <strain evidence="2">IN4F17</strain>
        <tissue evidence="2">Whole Body</tissue>
    </source>
</reference>
<keyword evidence="3" id="KW-1185">Reference proteome</keyword>
<gene>
    <name evidence="2" type="ORF">LAZ67_2002935</name>
</gene>
<name>A0ABY6K423_9ARAC</name>
<sequence>MRQTKRRMMPKFPRKKNNNNIREIAQRHCKVKLKLTRNQKCAGAIVSTPAVADRRRPPMPIVAAVIPFSGFHCCVKAKTSLQDDDVPIDDTMTKPLFTLQEKGRKGTKDNVPRLR</sequence>
<accession>A0ABY6K423</accession>
<evidence type="ECO:0000313" key="2">
    <source>
        <dbReference type="EMBL" id="UYV63046.1"/>
    </source>
</evidence>
<organism evidence="2 3">
    <name type="scientific">Cordylochernes scorpioides</name>
    <dbReference type="NCBI Taxonomy" id="51811"/>
    <lineage>
        <taxon>Eukaryota</taxon>
        <taxon>Metazoa</taxon>
        <taxon>Ecdysozoa</taxon>
        <taxon>Arthropoda</taxon>
        <taxon>Chelicerata</taxon>
        <taxon>Arachnida</taxon>
        <taxon>Pseudoscorpiones</taxon>
        <taxon>Cheliferoidea</taxon>
        <taxon>Chernetidae</taxon>
        <taxon>Cordylochernes</taxon>
    </lineage>
</organism>
<dbReference type="EMBL" id="CP092864">
    <property type="protein sequence ID" value="UYV63046.1"/>
    <property type="molecule type" value="Genomic_DNA"/>
</dbReference>
<dbReference type="Proteomes" id="UP001235939">
    <property type="component" value="Chromosome 02"/>
</dbReference>
<proteinExistence type="predicted"/>
<evidence type="ECO:0000256" key="1">
    <source>
        <dbReference type="SAM" id="MobiDB-lite"/>
    </source>
</evidence>
<evidence type="ECO:0000313" key="3">
    <source>
        <dbReference type="Proteomes" id="UP001235939"/>
    </source>
</evidence>